<protein>
    <recommendedName>
        <fullName evidence="1">DUF6484 domain-containing protein</fullName>
    </recommendedName>
</protein>
<evidence type="ECO:0000313" key="3">
    <source>
        <dbReference type="Proteomes" id="UP000561045"/>
    </source>
</evidence>
<organism evidence="2 3">
    <name type="scientific">Niveibacterium umoris</name>
    <dbReference type="NCBI Taxonomy" id="1193620"/>
    <lineage>
        <taxon>Bacteria</taxon>
        <taxon>Pseudomonadati</taxon>
        <taxon>Pseudomonadota</taxon>
        <taxon>Betaproteobacteria</taxon>
        <taxon>Rhodocyclales</taxon>
        <taxon>Rhodocyclaceae</taxon>
        <taxon>Niveibacterium</taxon>
    </lineage>
</organism>
<keyword evidence="3" id="KW-1185">Reference proteome</keyword>
<gene>
    <name evidence="2" type="ORF">GGR36_000963</name>
</gene>
<dbReference type="RefSeq" id="WP_183632466.1">
    <property type="nucleotide sequence ID" value="NZ_BAABLE010000011.1"/>
</dbReference>
<dbReference type="InterPro" id="IPR045506">
    <property type="entry name" value="DUF6484"/>
</dbReference>
<sequence>MQSRRPIARQDAELSQTTPLSGWITGVGGDGRLHVDFAGNAYGPLPARSVVDLSAGDLSPAGEPTPVLLAFDRGDPKLPIIMGVLRDAVLCSKPHRNASPNDLTVGDHLQFSARQDITLRCGEATITLQADGRIVIKGSRLISRASESNRIRGASVAIN</sequence>
<dbReference type="Pfam" id="PF20093">
    <property type="entry name" value="DUF6484"/>
    <property type="match status" value="1"/>
</dbReference>
<feature type="domain" description="DUF6484" evidence="1">
    <location>
        <begin position="22"/>
        <end position="85"/>
    </location>
</feature>
<accession>A0A840BET2</accession>
<dbReference type="Proteomes" id="UP000561045">
    <property type="component" value="Unassembled WGS sequence"/>
</dbReference>
<proteinExistence type="predicted"/>
<comment type="caution">
    <text evidence="2">The sequence shown here is derived from an EMBL/GenBank/DDBJ whole genome shotgun (WGS) entry which is preliminary data.</text>
</comment>
<reference evidence="2 3" key="1">
    <citation type="submission" date="2020-08" db="EMBL/GenBank/DDBJ databases">
        <title>Genomic Encyclopedia of Type Strains, Phase IV (KMG-IV): sequencing the most valuable type-strain genomes for metagenomic binning, comparative biology and taxonomic classification.</title>
        <authorList>
            <person name="Goeker M."/>
        </authorList>
    </citation>
    <scope>NUCLEOTIDE SEQUENCE [LARGE SCALE GENOMIC DNA]</scope>
    <source>
        <strain evidence="2 3">DSM 106739</strain>
    </source>
</reference>
<name>A0A840BET2_9RHOO</name>
<evidence type="ECO:0000259" key="1">
    <source>
        <dbReference type="Pfam" id="PF20093"/>
    </source>
</evidence>
<dbReference type="AlphaFoldDB" id="A0A840BET2"/>
<evidence type="ECO:0000313" key="2">
    <source>
        <dbReference type="EMBL" id="MBB4011655.1"/>
    </source>
</evidence>
<dbReference type="EMBL" id="JACIET010000001">
    <property type="protein sequence ID" value="MBB4011655.1"/>
    <property type="molecule type" value="Genomic_DNA"/>
</dbReference>